<feature type="compositionally biased region" description="Basic and acidic residues" evidence="1">
    <location>
        <begin position="196"/>
        <end position="205"/>
    </location>
</feature>
<protein>
    <submittedName>
        <fullName evidence="2">Uncharacterized protein</fullName>
    </submittedName>
</protein>
<dbReference type="AlphaFoldDB" id="A0A4V6DH53"/>
<proteinExistence type="predicted"/>
<evidence type="ECO:0000313" key="2">
    <source>
        <dbReference type="EMBL" id="TKW55216.1"/>
    </source>
</evidence>
<accession>A0A4V6DH53</accession>
<name>A0A4V6DH53_9PEZI</name>
<keyword evidence="3" id="KW-1185">Reference proteome</keyword>
<comment type="caution">
    <text evidence="2">The sequence shown here is derived from an EMBL/GenBank/DDBJ whole genome shotgun (WGS) entry which is preliminary data.</text>
</comment>
<feature type="region of interest" description="Disordered" evidence="1">
    <location>
        <begin position="185"/>
        <end position="205"/>
    </location>
</feature>
<dbReference type="OrthoDB" id="10307259at2759"/>
<organism evidence="2 3">
    <name type="scientific">Colletotrichum tanaceti</name>
    <dbReference type="NCBI Taxonomy" id="1306861"/>
    <lineage>
        <taxon>Eukaryota</taxon>
        <taxon>Fungi</taxon>
        <taxon>Dikarya</taxon>
        <taxon>Ascomycota</taxon>
        <taxon>Pezizomycotina</taxon>
        <taxon>Sordariomycetes</taxon>
        <taxon>Hypocreomycetidae</taxon>
        <taxon>Glomerellales</taxon>
        <taxon>Glomerellaceae</taxon>
        <taxon>Colletotrichum</taxon>
        <taxon>Colletotrichum destructivum species complex</taxon>
    </lineage>
</organism>
<dbReference type="Proteomes" id="UP000310108">
    <property type="component" value="Unassembled WGS sequence"/>
</dbReference>
<sequence>MPDDTVIKLRGRSNYELWNSSLIGLLDLTEDQTAMLATATSQQPAVGHDKFSRWYRNKCHVYNLLTKSLDDVVLSGLEAHGVLHATPWELYETIRTFCKPTPAHSIGLMDQLRDITISNSTTPAAFVAYVEFIRVSVEGDSYSMALTWLLFNAVDKTHPNLITEHGPVQSASDWTLLLHEVRKLPNDKKRQRPTSPHRDLSRDGV</sequence>
<evidence type="ECO:0000313" key="3">
    <source>
        <dbReference type="Proteomes" id="UP000310108"/>
    </source>
</evidence>
<dbReference type="EMBL" id="PJEX01000107">
    <property type="protein sequence ID" value="TKW55216.1"/>
    <property type="molecule type" value="Genomic_DNA"/>
</dbReference>
<reference evidence="2 3" key="1">
    <citation type="journal article" date="2019" name="PLoS ONE">
        <title>Comparative genome analysis indicates high evolutionary potential of pathogenicity genes in Colletotrichum tanaceti.</title>
        <authorList>
            <person name="Lelwala R.V."/>
            <person name="Korhonen P.K."/>
            <person name="Young N.D."/>
            <person name="Scott J.B."/>
            <person name="Ades P.A."/>
            <person name="Gasser R.B."/>
            <person name="Taylor P.W.J."/>
        </authorList>
    </citation>
    <scope>NUCLEOTIDE SEQUENCE [LARGE SCALE GENOMIC DNA]</scope>
    <source>
        <strain evidence="2">BRIP57314</strain>
    </source>
</reference>
<gene>
    <name evidence="2" type="ORF">CTA1_9423</name>
</gene>
<evidence type="ECO:0000256" key="1">
    <source>
        <dbReference type="SAM" id="MobiDB-lite"/>
    </source>
</evidence>